<dbReference type="EMBL" id="MU275858">
    <property type="protein sequence ID" value="KAI0050786.1"/>
    <property type="molecule type" value="Genomic_DNA"/>
</dbReference>
<organism evidence="1 2">
    <name type="scientific">Auriscalpium vulgare</name>
    <dbReference type="NCBI Taxonomy" id="40419"/>
    <lineage>
        <taxon>Eukaryota</taxon>
        <taxon>Fungi</taxon>
        <taxon>Dikarya</taxon>
        <taxon>Basidiomycota</taxon>
        <taxon>Agaricomycotina</taxon>
        <taxon>Agaricomycetes</taxon>
        <taxon>Russulales</taxon>
        <taxon>Auriscalpiaceae</taxon>
        <taxon>Auriscalpium</taxon>
    </lineage>
</organism>
<sequence>MPVRFIYSLVQSESRCKFCPLLRVKMARVPYDVQALIVEQLSLLHSGDPRSMDPLTTATLVCRDWRILAQTHLFRAVSLGSSCVHAFRLRITIAANPGLGKYVRKVSFTSRRRRVKRAHLQQPRIVGDDGYEDDVVALLACCPNIAAFEFIQGVNMHMADWWIFRAAAVERVRALHLEPVKLRVGRMSTVQLSTLLSLWPSVRSVTTGTIYGIQGCPLSDKSLAPKALEHANGRVRARTPPVGRRLQIHRMGSPHLLDEDKENKGIPDITGACNCPFD</sequence>
<keyword evidence="2" id="KW-1185">Reference proteome</keyword>
<reference evidence="1" key="2">
    <citation type="journal article" date="2022" name="New Phytol.">
        <title>Evolutionary transition to the ectomycorrhizal habit in the genomes of a hyperdiverse lineage of mushroom-forming fungi.</title>
        <authorList>
            <person name="Looney B."/>
            <person name="Miyauchi S."/>
            <person name="Morin E."/>
            <person name="Drula E."/>
            <person name="Courty P.E."/>
            <person name="Kohler A."/>
            <person name="Kuo A."/>
            <person name="LaButti K."/>
            <person name="Pangilinan J."/>
            <person name="Lipzen A."/>
            <person name="Riley R."/>
            <person name="Andreopoulos W."/>
            <person name="He G."/>
            <person name="Johnson J."/>
            <person name="Nolan M."/>
            <person name="Tritt A."/>
            <person name="Barry K.W."/>
            <person name="Grigoriev I.V."/>
            <person name="Nagy L.G."/>
            <person name="Hibbett D."/>
            <person name="Henrissat B."/>
            <person name="Matheny P.B."/>
            <person name="Labbe J."/>
            <person name="Martin F.M."/>
        </authorList>
    </citation>
    <scope>NUCLEOTIDE SEQUENCE</scope>
    <source>
        <strain evidence="1">FP105234-sp</strain>
    </source>
</reference>
<dbReference type="Proteomes" id="UP000814033">
    <property type="component" value="Unassembled WGS sequence"/>
</dbReference>
<protein>
    <submittedName>
        <fullName evidence="1">Uncharacterized protein</fullName>
    </submittedName>
</protein>
<accession>A0ACB8S314</accession>
<comment type="caution">
    <text evidence="1">The sequence shown here is derived from an EMBL/GenBank/DDBJ whole genome shotgun (WGS) entry which is preliminary data.</text>
</comment>
<evidence type="ECO:0000313" key="1">
    <source>
        <dbReference type="EMBL" id="KAI0050786.1"/>
    </source>
</evidence>
<name>A0ACB8S314_9AGAM</name>
<evidence type="ECO:0000313" key="2">
    <source>
        <dbReference type="Proteomes" id="UP000814033"/>
    </source>
</evidence>
<reference evidence="1" key="1">
    <citation type="submission" date="2021-02" db="EMBL/GenBank/DDBJ databases">
        <authorList>
            <consortium name="DOE Joint Genome Institute"/>
            <person name="Ahrendt S."/>
            <person name="Looney B.P."/>
            <person name="Miyauchi S."/>
            <person name="Morin E."/>
            <person name="Drula E."/>
            <person name="Courty P.E."/>
            <person name="Chicoki N."/>
            <person name="Fauchery L."/>
            <person name="Kohler A."/>
            <person name="Kuo A."/>
            <person name="Labutti K."/>
            <person name="Pangilinan J."/>
            <person name="Lipzen A."/>
            <person name="Riley R."/>
            <person name="Andreopoulos W."/>
            <person name="He G."/>
            <person name="Johnson J."/>
            <person name="Barry K.W."/>
            <person name="Grigoriev I.V."/>
            <person name="Nagy L."/>
            <person name="Hibbett D."/>
            <person name="Henrissat B."/>
            <person name="Matheny P.B."/>
            <person name="Labbe J."/>
            <person name="Martin F."/>
        </authorList>
    </citation>
    <scope>NUCLEOTIDE SEQUENCE</scope>
    <source>
        <strain evidence="1">FP105234-sp</strain>
    </source>
</reference>
<proteinExistence type="predicted"/>
<gene>
    <name evidence="1" type="ORF">FA95DRAFT_521711</name>
</gene>